<gene>
    <name evidence="1" type="ordered locus">Os01g0677250</name>
    <name evidence="1" type="ORF">OSNPB_010677250</name>
</gene>
<dbReference type="Proteomes" id="UP000059680">
    <property type="component" value="Chromosome 1"/>
</dbReference>
<reference evidence="1 2" key="3">
    <citation type="journal article" date="2013" name="Rice">
        <title>Improvement of the Oryza sativa Nipponbare reference genome using next generation sequence and optical map data.</title>
        <authorList>
            <person name="Kawahara Y."/>
            <person name="de la Bastide M."/>
            <person name="Hamilton J.P."/>
            <person name="Kanamori H."/>
            <person name="McCombie W.R."/>
            <person name="Ouyang S."/>
            <person name="Schwartz D.C."/>
            <person name="Tanaka T."/>
            <person name="Wu J."/>
            <person name="Zhou S."/>
            <person name="Childs K.L."/>
            <person name="Davidson R.M."/>
            <person name="Lin H."/>
            <person name="Quesada-Ocampo L."/>
            <person name="Vaillancourt B."/>
            <person name="Sakai H."/>
            <person name="Lee S.S."/>
            <person name="Kim J."/>
            <person name="Numa H."/>
            <person name="Itoh T."/>
            <person name="Buell C.R."/>
            <person name="Matsumoto T."/>
        </authorList>
    </citation>
    <scope>NUCLEOTIDE SEQUENCE [LARGE SCALE GENOMIC DNA]</scope>
    <source>
        <strain evidence="2">cv. Nipponbare</strain>
    </source>
</reference>
<dbReference type="EMBL" id="AP014957">
    <property type="protein sequence ID" value="BAS73667.1"/>
    <property type="molecule type" value="Genomic_DNA"/>
</dbReference>
<dbReference type="AlphaFoldDB" id="A0A0P0V6I4"/>
<sequence length="109" mass="11685">MNTPLEVTPSVIIMTVYDMNLLQSVLGVMFDILLTRQDIVICLCNDGGLVPLVESAMQMGPGRHAVPANSAVRFVEQSAARRLQMPTSIVAVIRNSGARVSTTARGLST</sequence>
<name>A0A0P0V6I4_ORYSJ</name>
<evidence type="ECO:0000313" key="2">
    <source>
        <dbReference type="Proteomes" id="UP000059680"/>
    </source>
</evidence>
<reference evidence="1 2" key="2">
    <citation type="journal article" date="2013" name="Plant Cell Physiol.">
        <title>Rice Annotation Project Database (RAP-DB): an integrative and interactive database for rice genomics.</title>
        <authorList>
            <person name="Sakai H."/>
            <person name="Lee S.S."/>
            <person name="Tanaka T."/>
            <person name="Numa H."/>
            <person name="Kim J."/>
            <person name="Kawahara Y."/>
            <person name="Wakimoto H."/>
            <person name="Yang C.C."/>
            <person name="Iwamoto M."/>
            <person name="Abe T."/>
            <person name="Yamada Y."/>
            <person name="Muto A."/>
            <person name="Inokuchi H."/>
            <person name="Ikemura T."/>
            <person name="Matsumoto T."/>
            <person name="Sasaki T."/>
            <person name="Itoh T."/>
        </authorList>
    </citation>
    <scope>NUCLEOTIDE SEQUENCE [LARGE SCALE GENOMIC DNA]</scope>
    <source>
        <strain evidence="2">cv. Nipponbare</strain>
    </source>
</reference>
<evidence type="ECO:0000313" key="1">
    <source>
        <dbReference type="EMBL" id="BAS73667.1"/>
    </source>
</evidence>
<organism evidence="1 2">
    <name type="scientific">Oryza sativa subsp. japonica</name>
    <name type="common">Rice</name>
    <dbReference type="NCBI Taxonomy" id="39947"/>
    <lineage>
        <taxon>Eukaryota</taxon>
        <taxon>Viridiplantae</taxon>
        <taxon>Streptophyta</taxon>
        <taxon>Embryophyta</taxon>
        <taxon>Tracheophyta</taxon>
        <taxon>Spermatophyta</taxon>
        <taxon>Magnoliopsida</taxon>
        <taxon>Liliopsida</taxon>
        <taxon>Poales</taxon>
        <taxon>Poaceae</taxon>
        <taxon>BOP clade</taxon>
        <taxon>Oryzoideae</taxon>
        <taxon>Oryzeae</taxon>
        <taxon>Oryzinae</taxon>
        <taxon>Oryza</taxon>
        <taxon>Oryza sativa</taxon>
    </lineage>
</organism>
<accession>A0A0P0V6I4</accession>
<protein>
    <submittedName>
        <fullName evidence="1">Os01g0677250 protein</fullName>
    </submittedName>
</protein>
<proteinExistence type="predicted"/>
<dbReference type="PaxDb" id="39947-A0A0P0V6I4"/>
<keyword evidence="2" id="KW-1185">Reference proteome</keyword>
<dbReference type="InParanoid" id="A0A0P0V6I4"/>
<reference evidence="2" key="1">
    <citation type="journal article" date="2005" name="Nature">
        <title>The map-based sequence of the rice genome.</title>
        <authorList>
            <consortium name="International rice genome sequencing project (IRGSP)"/>
            <person name="Matsumoto T."/>
            <person name="Wu J."/>
            <person name="Kanamori H."/>
            <person name="Katayose Y."/>
            <person name="Fujisawa M."/>
            <person name="Namiki N."/>
            <person name="Mizuno H."/>
            <person name="Yamamoto K."/>
            <person name="Antonio B.A."/>
            <person name="Baba T."/>
            <person name="Sakata K."/>
            <person name="Nagamura Y."/>
            <person name="Aoki H."/>
            <person name="Arikawa K."/>
            <person name="Arita K."/>
            <person name="Bito T."/>
            <person name="Chiden Y."/>
            <person name="Fujitsuka N."/>
            <person name="Fukunaka R."/>
            <person name="Hamada M."/>
            <person name="Harada C."/>
            <person name="Hayashi A."/>
            <person name="Hijishita S."/>
            <person name="Honda M."/>
            <person name="Hosokawa S."/>
            <person name="Ichikawa Y."/>
            <person name="Idonuma A."/>
            <person name="Iijima M."/>
            <person name="Ikeda M."/>
            <person name="Ikeno M."/>
            <person name="Ito K."/>
            <person name="Ito S."/>
            <person name="Ito T."/>
            <person name="Ito Y."/>
            <person name="Ito Y."/>
            <person name="Iwabuchi A."/>
            <person name="Kamiya K."/>
            <person name="Karasawa W."/>
            <person name="Kurita K."/>
            <person name="Katagiri S."/>
            <person name="Kikuta A."/>
            <person name="Kobayashi H."/>
            <person name="Kobayashi N."/>
            <person name="Machita K."/>
            <person name="Maehara T."/>
            <person name="Masukawa M."/>
            <person name="Mizubayashi T."/>
            <person name="Mukai Y."/>
            <person name="Nagasaki H."/>
            <person name="Nagata Y."/>
            <person name="Naito S."/>
            <person name="Nakashima M."/>
            <person name="Nakama Y."/>
            <person name="Nakamichi Y."/>
            <person name="Nakamura M."/>
            <person name="Meguro A."/>
            <person name="Negishi M."/>
            <person name="Ohta I."/>
            <person name="Ohta T."/>
            <person name="Okamoto M."/>
            <person name="Ono N."/>
            <person name="Saji S."/>
            <person name="Sakaguchi M."/>
            <person name="Sakai K."/>
            <person name="Shibata M."/>
            <person name="Shimokawa T."/>
            <person name="Song J."/>
            <person name="Takazaki Y."/>
            <person name="Terasawa K."/>
            <person name="Tsugane M."/>
            <person name="Tsuji K."/>
            <person name="Ueda S."/>
            <person name="Waki K."/>
            <person name="Yamagata H."/>
            <person name="Yamamoto M."/>
            <person name="Yamamoto S."/>
            <person name="Yamane H."/>
            <person name="Yoshiki S."/>
            <person name="Yoshihara R."/>
            <person name="Yukawa K."/>
            <person name="Zhong H."/>
            <person name="Yano M."/>
            <person name="Yuan Q."/>
            <person name="Ouyang S."/>
            <person name="Liu J."/>
            <person name="Jones K.M."/>
            <person name="Gansberger K."/>
            <person name="Moffat K."/>
            <person name="Hill J."/>
            <person name="Bera J."/>
            <person name="Fadrosh D."/>
            <person name="Jin S."/>
            <person name="Johri S."/>
            <person name="Kim M."/>
            <person name="Overton L."/>
            <person name="Reardon M."/>
            <person name="Tsitrin T."/>
            <person name="Vuong H."/>
            <person name="Weaver B."/>
            <person name="Ciecko A."/>
            <person name="Tallon L."/>
            <person name="Jackson J."/>
            <person name="Pai G."/>
            <person name="Aken S.V."/>
            <person name="Utterback T."/>
            <person name="Reidmuller S."/>
            <person name="Feldblyum T."/>
            <person name="Hsiao J."/>
            <person name="Zismann V."/>
            <person name="Iobst S."/>
            <person name="de Vazeille A.R."/>
            <person name="Buell C.R."/>
            <person name="Ying K."/>
            <person name="Li Y."/>
            <person name="Lu T."/>
            <person name="Huang Y."/>
            <person name="Zhao Q."/>
            <person name="Feng Q."/>
            <person name="Zhang L."/>
            <person name="Zhu J."/>
            <person name="Weng Q."/>
            <person name="Mu J."/>
            <person name="Lu Y."/>
            <person name="Fan D."/>
            <person name="Liu Y."/>
            <person name="Guan J."/>
            <person name="Zhang Y."/>
            <person name="Yu S."/>
            <person name="Liu X."/>
            <person name="Zhang Y."/>
            <person name="Hong G."/>
            <person name="Han B."/>
            <person name="Choisne N."/>
            <person name="Demange N."/>
            <person name="Orjeda G."/>
            <person name="Samain S."/>
            <person name="Cattolico L."/>
            <person name="Pelletier E."/>
            <person name="Couloux A."/>
            <person name="Segurens B."/>
            <person name="Wincker P."/>
            <person name="D'Hont A."/>
            <person name="Scarpelli C."/>
            <person name="Weissenbach J."/>
            <person name="Salanoubat M."/>
            <person name="Quetier F."/>
            <person name="Yu Y."/>
            <person name="Kim H.R."/>
            <person name="Rambo T."/>
            <person name="Currie J."/>
            <person name="Collura K."/>
            <person name="Luo M."/>
            <person name="Yang T."/>
            <person name="Ammiraju J.S.S."/>
            <person name="Engler F."/>
            <person name="Soderlund C."/>
            <person name="Wing R.A."/>
            <person name="Palmer L.E."/>
            <person name="de la Bastide M."/>
            <person name="Spiegel L."/>
            <person name="Nascimento L."/>
            <person name="Zutavern T."/>
            <person name="O'Shaughnessy A."/>
            <person name="Dike S."/>
            <person name="Dedhia N."/>
            <person name="Preston R."/>
            <person name="Balija V."/>
            <person name="McCombie W.R."/>
            <person name="Chow T."/>
            <person name="Chen H."/>
            <person name="Chung M."/>
            <person name="Chen C."/>
            <person name="Shaw J."/>
            <person name="Wu H."/>
            <person name="Hsiao K."/>
            <person name="Chao Y."/>
            <person name="Chu M."/>
            <person name="Cheng C."/>
            <person name="Hour A."/>
            <person name="Lee P."/>
            <person name="Lin S."/>
            <person name="Lin Y."/>
            <person name="Liou J."/>
            <person name="Liu S."/>
            <person name="Hsing Y."/>
            <person name="Raghuvanshi S."/>
            <person name="Mohanty A."/>
            <person name="Bharti A.K."/>
            <person name="Gaur A."/>
            <person name="Gupta V."/>
            <person name="Kumar D."/>
            <person name="Ravi V."/>
            <person name="Vij S."/>
            <person name="Kapur A."/>
            <person name="Khurana P."/>
            <person name="Khurana P."/>
            <person name="Khurana J.P."/>
            <person name="Tyagi A.K."/>
            <person name="Gaikwad K."/>
            <person name="Singh A."/>
            <person name="Dalal V."/>
            <person name="Srivastava S."/>
            <person name="Dixit A."/>
            <person name="Pal A.K."/>
            <person name="Ghazi I.A."/>
            <person name="Yadav M."/>
            <person name="Pandit A."/>
            <person name="Bhargava A."/>
            <person name="Sureshbabu K."/>
            <person name="Batra K."/>
            <person name="Sharma T.R."/>
            <person name="Mohapatra T."/>
            <person name="Singh N.K."/>
            <person name="Messing J."/>
            <person name="Nelson A.B."/>
            <person name="Fuks G."/>
            <person name="Kavchok S."/>
            <person name="Keizer G."/>
            <person name="Linton E."/>
            <person name="Llaca V."/>
            <person name="Song R."/>
            <person name="Tanyolac B."/>
            <person name="Young S."/>
            <person name="Ho-Il K."/>
            <person name="Hahn J.H."/>
            <person name="Sangsakoo G."/>
            <person name="Vanavichit A."/>
            <person name="de Mattos Luiz.A.T."/>
            <person name="Zimmer P.D."/>
            <person name="Malone G."/>
            <person name="Dellagostin O."/>
            <person name="de Oliveira A.C."/>
            <person name="Bevan M."/>
            <person name="Bancroft I."/>
            <person name="Minx P."/>
            <person name="Cordum H."/>
            <person name="Wilson R."/>
            <person name="Cheng Z."/>
            <person name="Jin W."/>
            <person name="Jiang J."/>
            <person name="Leong S.A."/>
            <person name="Iwama H."/>
            <person name="Gojobori T."/>
            <person name="Itoh T."/>
            <person name="Niimura Y."/>
            <person name="Fujii Y."/>
            <person name="Habara T."/>
            <person name="Sakai H."/>
            <person name="Sato Y."/>
            <person name="Wilson G."/>
            <person name="Kumar K."/>
            <person name="McCouch S."/>
            <person name="Juretic N."/>
            <person name="Hoen D."/>
            <person name="Wright S."/>
            <person name="Bruskiewich R."/>
            <person name="Bureau T."/>
            <person name="Miyao A."/>
            <person name="Hirochika H."/>
            <person name="Nishikawa T."/>
            <person name="Kadowaki K."/>
            <person name="Sugiura M."/>
            <person name="Burr B."/>
            <person name="Sasaki T."/>
        </authorList>
    </citation>
    <scope>NUCLEOTIDE SEQUENCE [LARGE SCALE GENOMIC DNA]</scope>
    <source>
        <strain evidence="2">cv. Nipponbare</strain>
    </source>
</reference>